<dbReference type="PANTHER" id="PTHR22931">
    <property type="entry name" value="PHOSPHOENOLPYRUVATE DIKINASE-RELATED"/>
    <property type="match status" value="1"/>
</dbReference>
<evidence type="ECO:0000259" key="1">
    <source>
        <dbReference type="Pfam" id="PF00391"/>
    </source>
</evidence>
<dbReference type="Pfam" id="PF00391">
    <property type="entry name" value="PEP-utilizers"/>
    <property type="match status" value="1"/>
</dbReference>
<evidence type="ECO:0000313" key="4">
    <source>
        <dbReference type="Proteomes" id="UP000777265"/>
    </source>
</evidence>
<proteinExistence type="predicted"/>
<dbReference type="GO" id="GO:0005524">
    <property type="term" value="F:ATP binding"/>
    <property type="evidence" value="ECO:0007669"/>
    <property type="project" value="InterPro"/>
</dbReference>
<dbReference type="Pfam" id="PF01326">
    <property type="entry name" value="PPDK_N"/>
    <property type="match status" value="1"/>
</dbReference>
<dbReference type="SUPFAM" id="SSF52009">
    <property type="entry name" value="Phosphohistidine domain"/>
    <property type="match status" value="1"/>
</dbReference>
<dbReference type="SUPFAM" id="SSF56059">
    <property type="entry name" value="Glutathione synthetase ATP-binding domain-like"/>
    <property type="match status" value="1"/>
</dbReference>
<dbReference type="InterPro" id="IPR008279">
    <property type="entry name" value="PEP-util_enz_mobile_dom"/>
</dbReference>
<dbReference type="Gene3D" id="3.30.1490.20">
    <property type="entry name" value="ATP-grasp fold, A domain"/>
    <property type="match status" value="1"/>
</dbReference>
<dbReference type="Gene3D" id="1.20.80.30">
    <property type="match status" value="1"/>
</dbReference>
<reference evidence="3" key="2">
    <citation type="submission" date="2020-01" db="EMBL/GenBank/DDBJ databases">
        <authorList>
            <person name="Campanaro S."/>
        </authorList>
    </citation>
    <scope>NUCLEOTIDE SEQUENCE</scope>
    <source>
        <strain evidence="3">AS06rmzACSIP_7</strain>
    </source>
</reference>
<dbReference type="Gene3D" id="3.30.470.20">
    <property type="entry name" value="ATP-grasp fold, B domain"/>
    <property type="match status" value="1"/>
</dbReference>
<feature type="domain" description="Pyruvate phosphate dikinase AMP/ATP-binding" evidence="2">
    <location>
        <begin position="957"/>
        <end position="1262"/>
    </location>
</feature>
<dbReference type="Gene3D" id="1.10.189.10">
    <property type="entry name" value="Pyruvate Phosphate Dikinase, domain 2"/>
    <property type="match status" value="1"/>
</dbReference>
<dbReference type="InterPro" id="IPR010121">
    <property type="entry name" value="Pyruvate_phosphate_dikinase"/>
</dbReference>
<accession>A0A971M248</accession>
<dbReference type="Gene3D" id="3.50.30.10">
    <property type="entry name" value="Phosphohistidine domain"/>
    <property type="match status" value="1"/>
</dbReference>
<keyword evidence="3" id="KW-0670">Pyruvate</keyword>
<dbReference type="GO" id="GO:0050242">
    <property type="term" value="F:pyruvate, phosphate dikinase activity"/>
    <property type="evidence" value="ECO:0007669"/>
    <property type="project" value="InterPro"/>
</dbReference>
<feature type="domain" description="PEP-utilising enzyme mobile" evidence="1">
    <location>
        <begin position="1306"/>
        <end position="1382"/>
    </location>
</feature>
<sequence length="1404" mass="161339">METEKEGWKSSALQVNLERTAAKVEIPQEYLPLLTIVKDHYGVLKKATELLTELNHPFVNWGYVLQQLRTLSIGDFYEYNRHADGLTAVRIILQIYWRVIQQAANEEVKENGVRYLFDYMDTLLRNSNESLSRNLSLFPLVVKFLLKIADEDAFLVRKSSAYLKKLLKVHVERDIRVDMEGVPLLLYTLFKHTYQFWLTQPDPSEWFNTDGEGDEAIETFGNLVHPLSHGHLKALLEKLETLKASALDTMGIVAAYLDMPDYSQIVNGYLLIADDLERSSVYTGRQHLVKLDFLFNIMGVSGLSDIHGNVLREINLSLKMVFREENQENLNDFVKKVFSLLKKSRSLYEYRGAIIDCITTTAREVFEQNQHPLVDTFIEELISFGFQYPEVKGSTTEWQVRMNPAHIMNIRSWLEIISIKPRWTKRLLSALIINLKLGGIFVRDTDLIQKDISALLNSDIGPAYNLVKQLLRLFPVYFSEIGAEGELRDISTRVDELSYRNDKLVNFLRKQSHVESNSLLVGFVEDAFRYWYSRDKTLIKRHLPEEVYAQVAGSGEYFDGLHRIFKHLLPKASGDPVNFLRWDRARVQKELQGMRGVMSRDKERALLMIRFYQLLHKKYSPQHTDLLRDLEGNYIFDSSKVRALRRALHRKDYYRALTIILGFLEMLKGKVLSPEKTEYFENIYHKRHIAAGIPSMYGTYREEKFEAVGLSLRLESLATVLFEELIRSLNLKFITKSTLTMIHECLWLYIRALELEGIATEGLVAKIKYVTAALKVRQFSVDQYIDIFHFISKGVQGIIRDYYIDAHRLNLPVIVGQIVRSGGSPEADAWEQRDEKTIYRYSENFIRGMIFSAFGLQVFDNLINGVIETLTAELERFKDNKQILNLVMAYSPELAISSIYKKNKHLDNQILLGNKGYFLKELASFGFRVPPGFILTTEVFRGYDAVVGYKYIFKDLTIRISREITNLEKLTGQKFGDPRNPLLLSVRSGATISLPGMMNSFLNVGINEAIAEGLGKKSDHEWAAWDSYRRFLQTWGMYQDLNRDFFDEIINDFKDKYRVKRKIEFKPDQMKQIALAYKKRMADKGVHVMDNPFDQLREAILQVFASWYSAQAKIYRHQMRLSDEWGTAVIVQAMVFGNLNEDSGSGVIFTRDPKGMSPDVTPYGDFIFGVQGDDIVSGLVETYPISEKQRITEKRESGISLEMRFPEIYWELVRLSEILIYEKGFNHQEIEFTFEKAGKDKLYVLQTRDMVQRETKKLKRFRDTKELQASILGSGIGVSGGALCGRAVHSEEDIKKFRSTDPGTPLILIRPDTVPDDVGVLLQVEGLLTARGGGTSHAAVTIPQLNKVGVVGFSKLQVYEAEEWSTVDSRKIKSGDFIGIDGWSGAVYLGRHETESEESYGITL</sequence>
<comment type="caution">
    <text evidence="3">The sequence shown here is derived from an EMBL/GenBank/DDBJ whole genome shotgun (WGS) entry which is preliminary data.</text>
</comment>
<evidence type="ECO:0000313" key="3">
    <source>
        <dbReference type="EMBL" id="NLW34588.1"/>
    </source>
</evidence>
<gene>
    <name evidence="3" type="ORF">GXY80_03765</name>
</gene>
<name>A0A971M248_9BACT</name>
<dbReference type="InterPro" id="IPR002192">
    <property type="entry name" value="PPDK_AMP/ATP-bd"/>
</dbReference>
<organism evidence="3 4">
    <name type="scientific">Syntrophorhabdus aromaticivorans</name>
    <dbReference type="NCBI Taxonomy" id="328301"/>
    <lineage>
        <taxon>Bacteria</taxon>
        <taxon>Pseudomonadati</taxon>
        <taxon>Thermodesulfobacteriota</taxon>
        <taxon>Syntrophorhabdia</taxon>
        <taxon>Syntrophorhabdales</taxon>
        <taxon>Syntrophorhabdaceae</taxon>
        <taxon>Syntrophorhabdus</taxon>
    </lineage>
</organism>
<evidence type="ECO:0000259" key="2">
    <source>
        <dbReference type="Pfam" id="PF01326"/>
    </source>
</evidence>
<dbReference type="InterPro" id="IPR013815">
    <property type="entry name" value="ATP_grasp_subdomain_1"/>
</dbReference>
<dbReference type="InterPro" id="IPR036637">
    <property type="entry name" value="Phosphohistidine_dom_sf"/>
</dbReference>
<dbReference type="Proteomes" id="UP000777265">
    <property type="component" value="Unassembled WGS sequence"/>
</dbReference>
<dbReference type="PANTHER" id="PTHR22931:SF9">
    <property type="entry name" value="PYRUVATE, PHOSPHATE DIKINASE 1, CHLOROPLASTIC"/>
    <property type="match status" value="1"/>
</dbReference>
<dbReference type="GO" id="GO:0016301">
    <property type="term" value="F:kinase activity"/>
    <property type="evidence" value="ECO:0007669"/>
    <property type="project" value="InterPro"/>
</dbReference>
<dbReference type="EMBL" id="JAAYEE010000068">
    <property type="protein sequence ID" value="NLW34588.1"/>
    <property type="molecule type" value="Genomic_DNA"/>
</dbReference>
<protein>
    <submittedName>
        <fullName evidence="3">Pyruvate, phosphate dikinase</fullName>
    </submittedName>
</protein>
<reference evidence="3" key="1">
    <citation type="journal article" date="2020" name="Biotechnol. Biofuels">
        <title>New insights from the biogas microbiome by comprehensive genome-resolved metagenomics of nearly 1600 species originating from multiple anaerobic digesters.</title>
        <authorList>
            <person name="Campanaro S."/>
            <person name="Treu L."/>
            <person name="Rodriguez-R L.M."/>
            <person name="Kovalovszki A."/>
            <person name="Ziels R.M."/>
            <person name="Maus I."/>
            <person name="Zhu X."/>
            <person name="Kougias P.G."/>
            <person name="Basile A."/>
            <person name="Luo G."/>
            <person name="Schluter A."/>
            <person name="Konstantinidis K.T."/>
            <person name="Angelidaki I."/>
        </authorList>
    </citation>
    <scope>NUCLEOTIDE SEQUENCE</scope>
    <source>
        <strain evidence="3">AS06rmzACSIP_7</strain>
    </source>
</reference>